<comment type="caution">
    <text evidence="3">The sequence shown here is derived from an EMBL/GenBank/DDBJ whole genome shotgun (WGS) entry which is preliminary data.</text>
</comment>
<evidence type="ECO:0000259" key="1">
    <source>
        <dbReference type="PROSITE" id="PS51831"/>
    </source>
</evidence>
<protein>
    <submittedName>
        <fullName evidence="3">Uncharacterized protein</fullName>
    </submittedName>
</protein>
<dbReference type="InterPro" id="IPR006674">
    <property type="entry name" value="HD_domain"/>
</dbReference>
<dbReference type="PROSITE" id="PS51831">
    <property type="entry name" value="HD"/>
    <property type="match status" value="1"/>
</dbReference>
<evidence type="ECO:0000259" key="2">
    <source>
        <dbReference type="PROSITE" id="PS51832"/>
    </source>
</evidence>
<dbReference type="SUPFAM" id="SSF109604">
    <property type="entry name" value="HD-domain/PDEase-like"/>
    <property type="match status" value="1"/>
</dbReference>
<feature type="domain" description="HD" evidence="1">
    <location>
        <begin position="216"/>
        <end position="338"/>
    </location>
</feature>
<dbReference type="PANTHER" id="PTHR45228:SF4">
    <property type="entry name" value="LIPOPROTEIN"/>
    <property type="match status" value="1"/>
</dbReference>
<dbReference type="InterPro" id="IPR037522">
    <property type="entry name" value="HD_GYP_dom"/>
</dbReference>
<dbReference type="PROSITE" id="PS51832">
    <property type="entry name" value="HD_GYP"/>
    <property type="match status" value="1"/>
</dbReference>
<feature type="domain" description="HD-GYP" evidence="2">
    <location>
        <begin position="194"/>
        <end position="381"/>
    </location>
</feature>
<gene>
    <name evidence="3" type="ORF">SDC9_102152</name>
</gene>
<dbReference type="Pfam" id="PF13487">
    <property type="entry name" value="HD_5"/>
    <property type="match status" value="1"/>
</dbReference>
<dbReference type="PANTHER" id="PTHR45228">
    <property type="entry name" value="CYCLIC DI-GMP PHOSPHODIESTERASE TM_0186-RELATED"/>
    <property type="match status" value="1"/>
</dbReference>
<reference evidence="3" key="1">
    <citation type="submission" date="2019-08" db="EMBL/GenBank/DDBJ databases">
        <authorList>
            <person name="Kucharzyk K."/>
            <person name="Murdoch R.W."/>
            <person name="Higgins S."/>
            <person name="Loffler F."/>
        </authorList>
    </citation>
    <scope>NUCLEOTIDE SEQUENCE</scope>
</reference>
<sequence>MSNYIEPTNSFQKSAYRITAQNSVDRLIGLSDLNRYLLGSNTLQDLMERSARSMLEILNLDFARIVTVEGAGHYCCRISCNKDTSALGHKIETLEPEENERIYEKIRNSISPLSLISLSSVLSEKELISLALPIVAHLWAISLSVNSQFVGLLVLGKKQLTETDQKVITSTHLVDLIAGQLSNAVYRIRLNDRLSGTSLEMVKALTKTLEARDSESGIHSQLMAGMSQQLAIEMGLTESESQEVYWAALLHDIGKIGIEDRILRKPGPLTADEWAIMKTHPEIGAKIVQGLTGLDRVAPLILAHHERMDGSGYPKGLKGDQIPLGARIIAVVDSYHAMIEGRVYRTSRPHIDALAEITRNSGILFDEAVVLAFKTIINQAV</sequence>
<dbReference type="InterPro" id="IPR052020">
    <property type="entry name" value="Cyclic_di-GMP/3'3'-cGAMP_PDE"/>
</dbReference>
<evidence type="ECO:0000313" key="3">
    <source>
        <dbReference type="EMBL" id="MPM55357.1"/>
    </source>
</evidence>
<dbReference type="SMART" id="SM00471">
    <property type="entry name" value="HDc"/>
    <property type="match status" value="1"/>
</dbReference>
<name>A0A645AQM8_9ZZZZ</name>
<proteinExistence type="predicted"/>
<dbReference type="EMBL" id="VSSQ01015237">
    <property type="protein sequence ID" value="MPM55357.1"/>
    <property type="molecule type" value="Genomic_DNA"/>
</dbReference>
<dbReference type="CDD" id="cd00077">
    <property type="entry name" value="HDc"/>
    <property type="match status" value="1"/>
</dbReference>
<dbReference type="InterPro" id="IPR003607">
    <property type="entry name" value="HD/PDEase_dom"/>
</dbReference>
<dbReference type="AlphaFoldDB" id="A0A645AQM8"/>
<organism evidence="3">
    <name type="scientific">bioreactor metagenome</name>
    <dbReference type="NCBI Taxonomy" id="1076179"/>
    <lineage>
        <taxon>unclassified sequences</taxon>
        <taxon>metagenomes</taxon>
        <taxon>ecological metagenomes</taxon>
    </lineage>
</organism>
<accession>A0A645AQM8</accession>
<dbReference type="Gene3D" id="1.10.3210.10">
    <property type="entry name" value="Hypothetical protein af1432"/>
    <property type="match status" value="1"/>
</dbReference>